<dbReference type="InterPro" id="IPR011990">
    <property type="entry name" value="TPR-like_helical_dom_sf"/>
</dbReference>
<dbReference type="AlphaFoldDB" id="A0A9D5Q4U2"/>
<evidence type="ECO:0000313" key="2">
    <source>
        <dbReference type="EMBL" id="MBD3323547.1"/>
    </source>
</evidence>
<organism evidence="2 3">
    <name type="scientific">candidate division KSB3 bacterium</name>
    <dbReference type="NCBI Taxonomy" id="2044937"/>
    <lineage>
        <taxon>Bacteria</taxon>
        <taxon>candidate division KSB3</taxon>
    </lineage>
</organism>
<dbReference type="InterPro" id="IPR050767">
    <property type="entry name" value="Sel1_AlgK"/>
</dbReference>
<dbReference type="Proteomes" id="UP000649604">
    <property type="component" value="Unassembled WGS sequence"/>
</dbReference>
<protein>
    <submittedName>
        <fullName evidence="2">NACHT domain-containing protein</fullName>
    </submittedName>
</protein>
<evidence type="ECO:0000259" key="1">
    <source>
        <dbReference type="SMART" id="SM00382"/>
    </source>
</evidence>
<dbReference type="EMBL" id="WJJP01000093">
    <property type="protein sequence ID" value="MBD3323547.1"/>
    <property type="molecule type" value="Genomic_DNA"/>
</dbReference>
<gene>
    <name evidence="2" type="ORF">GF339_03120</name>
</gene>
<dbReference type="InterPro" id="IPR003593">
    <property type="entry name" value="AAA+_ATPase"/>
</dbReference>
<feature type="domain" description="AAA+ ATPase" evidence="1">
    <location>
        <begin position="46"/>
        <end position="218"/>
    </location>
</feature>
<dbReference type="Pfam" id="PF13191">
    <property type="entry name" value="AAA_16"/>
    <property type="match status" value="1"/>
</dbReference>
<dbReference type="Gene3D" id="3.40.50.300">
    <property type="entry name" value="P-loop containing nucleotide triphosphate hydrolases"/>
    <property type="match status" value="1"/>
</dbReference>
<evidence type="ECO:0000313" key="3">
    <source>
        <dbReference type="Proteomes" id="UP000649604"/>
    </source>
</evidence>
<dbReference type="PANTHER" id="PTHR11102">
    <property type="entry name" value="SEL-1-LIKE PROTEIN"/>
    <property type="match status" value="1"/>
</dbReference>
<comment type="caution">
    <text evidence="2">The sequence shown here is derived from an EMBL/GenBank/DDBJ whole genome shotgun (WGS) entry which is preliminary data.</text>
</comment>
<dbReference type="SMART" id="SM00382">
    <property type="entry name" value="AAA"/>
    <property type="match status" value="1"/>
</dbReference>
<accession>A0A9D5Q4U2</accession>
<dbReference type="PANTHER" id="PTHR11102:SF147">
    <property type="entry name" value="SEL1L ADAPTOR SUBUNIT OF ERAD E3 UBIQUITIN LIGASE"/>
    <property type="match status" value="1"/>
</dbReference>
<dbReference type="SMART" id="SM00671">
    <property type="entry name" value="SEL1"/>
    <property type="match status" value="7"/>
</dbReference>
<dbReference type="InterPro" id="IPR006597">
    <property type="entry name" value="Sel1-like"/>
</dbReference>
<dbReference type="GO" id="GO:0036503">
    <property type="term" value="P:ERAD pathway"/>
    <property type="evidence" value="ECO:0007669"/>
    <property type="project" value="TreeGrafter"/>
</dbReference>
<proteinExistence type="predicted"/>
<dbReference type="SUPFAM" id="SSF52540">
    <property type="entry name" value="P-loop containing nucleoside triphosphate hydrolases"/>
    <property type="match status" value="1"/>
</dbReference>
<dbReference type="Gene3D" id="1.25.40.10">
    <property type="entry name" value="Tetratricopeptide repeat domain"/>
    <property type="match status" value="2"/>
</dbReference>
<dbReference type="InterPro" id="IPR027417">
    <property type="entry name" value="P-loop_NTPase"/>
</dbReference>
<dbReference type="InterPro" id="IPR041664">
    <property type="entry name" value="AAA_16"/>
</dbReference>
<sequence length="897" mass="104557">MNNRTVANLYNPHEQNKAQLLERFVVRHGIFQELYRELKASDRQQPGPHYLIEGQRGMGKTTLLLRLSYAIQDDPDFRSWLIPIVLKEEAYYGIRHLSRLWETIAQELERTEKKFAGLSERMITGYTQTQPSQFEEEAYASHCFELLSEALETQGTRILLLIDNFGELLENFSPEEHQRLYTMLAENPAIAVIGASTAVLEAFSRHHEDFDALFRKKRLGGLSREDTHKLLLALAKAYQKEEIIRQIIAQQPERIESLRILTGGVIRTMVLLFETFTEQEEQNTLTDLDTVLDRVTPLYKSRMDGLQPLQRDVVHTIALHWEAISAAEIARQMRLRPEDVAPVLKSLEHLLLIEHIDSPSQSPLYRLKERFFNIWYLMRLSTGGSQSKIIWLLHFLENWYSTTELTQRAHKHVQAVQSGQYNAQTAFYLTEAFARLGQLDQDTEHQMILATKTLLQETDTYLAKALSPSDTEIFREGERHYQHERYEQAITAFLKLKHKNQHIHFRLGYAFYQSGYYRDATTYFSQAAEQGNADAMCYLGMIHHYQLQEYSTAEQAYLNAAEHKHFEAMLHLGKLYYYSLHQAQKAETYYLMAVKEGQLRSKVLTSRNFSLKGLKNYLVTAIKGESDDPDQYEFSDFPKAKVQYLEAVTQTTADAMFHLATLYVQTQKDYRKAETYYRLAAEAGHTLAMEHLGEVYHYGLQEYKNAEKYYQMAAERRDLDALVNLAFLYHNELHAPKQAERYYTMAAEQGDLRAMNGLAWLYFEQKREREKSLHYAQQTLKQERNIYTAHTAACIYLWNDQPDAALQLADEFMRSPQAYETLEHDILLYLMLLLAKGHYQQVAAYCASVEVAERFKPLYYALLYFTHDPGYQKLPPELSEPVTDIIRQINQLARDYC</sequence>
<dbReference type="SUPFAM" id="SSF81901">
    <property type="entry name" value="HCP-like"/>
    <property type="match status" value="2"/>
</dbReference>
<name>A0A9D5Q4U2_9BACT</name>
<reference evidence="2" key="1">
    <citation type="submission" date="2019-11" db="EMBL/GenBank/DDBJ databases">
        <title>Microbial mats filling the niche in hypersaline microbial mats.</title>
        <authorList>
            <person name="Wong H.L."/>
            <person name="Macleod F.I."/>
            <person name="White R.A. III"/>
            <person name="Burns B.P."/>
        </authorList>
    </citation>
    <scope>NUCLEOTIDE SEQUENCE</scope>
    <source>
        <strain evidence="2">Rbin_158</strain>
    </source>
</reference>